<dbReference type="EC" id="1.8.5.-" evidence="5"/>
<feature type="binding site" evidence="5">
    <location>
        <begin position="74"/>
        <end position="75"/>
    </location>
    <ligand>
        <name>Mo-molybdopterin</name>
        <dbReference type="ChEBI" id="CHEBI:71302"/>
    </ligand>
</feature>
<dbReference type="NCBIfam" id="NF003767">
    <property type="entry name" value="PRK05363.1"/>
    <property type="match status" value="1"/>
</dbReference>
<comment type="catalytic activity">
    <reaction evidence="5">
        <text>L-methionyl-[protein] + a quinone + H2O = L-methionyl-(R)-S-oxide-[protein] + a quinol</text>
        <dbReference type="Rhea" id="RHEA:51296"/>
        <dbReference type="Rhea" id="RHEA-COMP:12313"/>
        <dbReference type="Rhea" id="RHEA-COMP:12314"/>
        <dbReference type="ChEBI" id="CHEBI:15377"/>
        <dbReference type="ChEBI" id="CHEBI:16044"/>
        <dbReference type="ChEBI" id="CHEBI:24646"/>
        <dbReference type="ChEBI" id="CHEBI:45764"/>
        <dbReference type="ChEBI" id="CHEBI:132124"/>
    </reaction>
</comment>
<feature type="binding site" evidence="5">
    <location>
        <begin position="229"/>
        <end position="231"/>
    </location>
    <ligand>
        <name>Mo-molybdopterin</name>
        <dbReference type="ChEBI" id="CHEBI:71302"/>
    </ligand>
</feature>
<evidence type="ECO:0000313" key="7">
    <source>
        <dbReference type="EMBL" id="AQW87434.1"/>
    </source>
</evidence>
<dbReference type="Proteomes" id="UP000190868">
    <property type="component" value="Chromosome"/>
</dbReference>
<reference evidence="8" key="1">
    <citation type="submission" date="2016-09" db="EMBL/GenBank/DDBJ databases">
        <title>Comparative genomics of the Campylobacter concisus group.</title>
        <authorList>
            <person name="Miller W.G."/>
            <person name="Yee E."/>
            <person name="Chapman M.H."/>
            <person name="Huynh S."/>
            <person name="Bono J.L."/>
            <person name="On S.L.W."/>
            <person name="StLeger J."/>
            <person name="Foster G."/>
            <person name="Parker C.T."/>
        </authorList>
    </citation>
    <scope>NUCLEOTIDE SEQUENCE [LARGE SCALE GENOMIC DNA]</scope>
    <source>
        <strain evidence="8">RM18021</strain>
    </source>
</reference>
<name>A0A1S6U6Q0_9BACT</name>
<evidence type="ECO:0000256" key="2">
    <source>
        <dbReference type="ARBA" id="ARBA00022723"/>
    </source>
</evidence>
<evidence type="ECO:0000256" key="3">
    <source>
        <dbReference type="ARBA" id="ARBA00022729"/>
    </source>
</evidence>
<evidence type="ECO:0000256" key="4">
    <source>
        <dbReference type="ARBA" id="ARBA00023002"/>
    </source>
</evidence>
<evidence type="ECO:0000313" key="8">
    <source>
        <dbReference type="Proteomes" id="UP000190868"/>
    </source>
</evidence>
<dbReference type="GO" id="GO:0016672">
    <property type="term" value="F:oxidoreductase activity, acting on a sulfur group of donors, quinone or similar compound as acceptor"/>
    <property type="evidence" value="ECO:0007669"/>
    <property type="project" value="UniProtKB-UniRule"/>
</dbReference>
<protein>
    <recommendedName>
        <fullName evidence="5">Protein-methionine-sulfoxide reductase catalytic subunit MsrP</fullName>
        <ecNumber evidence="5">1.8.5.-</ecNumber>
    </recommendedName>
</protein>
<dbReference type="EMBL" id="CP017258">
    <property type="protein sequence ID" value="AQW87434.1"/>
    <property type="molecule type" value="Genomic_DNA"/>
</dbReference>
<feature type="binding site" evidence="5">
    <location>
        <position position="128"/>
    </location>
    <ligand>
        <name>Mo-molybdopterin</name>
        <dbReference type="ChEBI" id="CHEBI:71302"/>
    </ligand>
    <ligandPart>
        <name>Mo</name>
        <dbReference type="ChEBI" id="CHEBI:28685"/>
    </ligandPart>
</feature>
<feature type="binding site" evidence="5">
    <location>
        <position position="213"/>
    </location>
    <ligand>
        <name>Mo-molybdopterin</name>
        <dbReference type="ChEBI" id="CHEBI:71302"/>
    </ligand>
</feature>
<keyword evidence="3 5" id="KW-0732">Signal</keyword>
<keyword evidence="2 5" id="KW-0479">Metal-binding</keyword>
<keyword evidence="8" id="KW-1185">Reference proteome</keyword>
<dbReference type="HAMAP" id="MF_01206">
    <property type="entry name" value="MsrP"/>
    <property type="match status" value="1"/>
</dbReference>
<comment type="caution">
    <text evidence="5">Lacks conserved residue(s) required for the propagation of feature annotation.</text>
</comment>
<comment type="function">
    <text evidence="5">Part of the MsrPQ system that repairs oxidized cell envelope proteins containing methionine sulfoxide residues (Met-O), using respiratory chain electrons. Thus protects these proteins from oxidative-stress damage caused by reactive species of oxygen and chlorine. MsrPQ is essential for the maintenance of envelope integrity under bleach stress, rescuing a wide series of structurally unrelated cell envelope proteins from methionine oxidation. The catalytic subunit MsrP is non-stereospecific, being able to reduce both (R-) and (S-) diastereoisomers of methionine sulfoxide.</text>
</comment>
<dbReference type="SUPFAM" id="SSF56524">
    <property type="entry name" value="Oxidoreductase molybdopterin-binding domain"/>
    <property type="match status" value="1"/>
</dbReference>
<dbReference type="Pfam" id="PF00174">
    <property type="entry name" value="Oxidored_molyb"/>
    <property type="match status" value="1"/>
</dbReference>
<feature type="binding site" evidence="5">
    <location>
        <position position="218"/>
    </location>
    <ligand>
        <name>Mo-molybdopterin</name>
        <dbReference type="ChEBI" id="CHEBI:71302"/>
    </ligand>
</feature>
<feature type="binding site" evidence="5">
    <location>
        <position position="163"/>
    </location>
    <ligand>
        <name>Mo-molybdopterin</name>
        <dbReference type="ChEBI" id="CHEBI:71302"/>
    </ligand>
</feature>
<dbReference type="PANTHER" id="PTHR43032">
    <property type="entry name" value="PROTEIN-METHIONINE-SULFOXIDE REDUCTASE"/>
    <property type="match status" value="1"/>
</dbReference>
<sequence length="308" mass="35504">MQITDEKFFNKRREFLKLGAMASLTAINAKANELGLVQQDEKEIFQNIISLEANNDTGRKITSYENASSYVNFYEFSTNKTAAANQAKDLNTDEWMVSVDGECERPMNLNINDLLKFKLQKRVYRFRCVEAWGMVVPWVGFELRELIKLAQPTSDAKFIKFTTLFDPNKFPDQKSRFSNIPYPYVEGLRIDEAMHPLTLIALGMYDKPLGGANGAPLRLVVPWKYGFKSIKSIAKIEFVKEEPKTTWEQLAPNEYGFYANVNPNVDHPRWSQANERVLGSFKREKTLMFNGYDEVASLYDGMDLEKFF</sequence>
<keyword evidence="1 5" id="KW-0500">Molybdenum</keyword>
<dbReference type="GO" id="GO:0046872">
    <property type="term" value="F:metal ion binding"/>
    <property type="evidence" value="ECO:0007669"/>
    <property type="project" value="UniProtKB-KW"/>
</dbReference>
<dbReference type="InterPro" id="IPR000572">
    <property type="entry name" value="OxRdtase_Mopterin-bd_dom"/>
</dbReference>
<evidence type="ECO:0000256" key="5">
    <source>
        <dbReference type="HAMAP-Rule" id="MF_01206"/>
    </source>
</evidence>
<evidence type="ECO:0000259" key="6">
    <source>
        <dbReference type="Pfam" id="PF00174"/>
    </source>
</evidence>
<keyword evidence="4 5" id="KW-0560">Oxidoreductase</keyword>
<dbReference type="AlphaFoldDB" id="A0A1S6U6Q0"/>
<dbReference type="GO" id="GO:0043546">
    <property type="term" value="F:molybdopterin cofactor binding"/>
    <property type="evidence" value="ECO:0007669"/>
    <property type="project" value="UniProtKB-UniRule"/>
</dbReference>
<comment type="subunit">
    <text evidence="5">Heterodimer of a catalytic subunit (MsrP) and a heme-binding subunit (MsrQ).</text>
</comment>
<comment type="similarity">
    <text evidence="5">Belongs to the MsrP family.</text>
</comment>
<dbReference type="InterPro" id="IPR022867">
    <property type="entry name" value="MsrP"/>
</dbReference>
<accession>A0A1S6U6Q0</accession>
<organism evidence="7 8">
    <name type="scientific">Campylobacter pinnipediorum subsp. caledonicus</name>
    <dbReference type="NCBI Taxonomy" id="1874362"/>
    <lineage>
        <taxon>Bacteria</taxon>
        <taxon>Pseudomonadati</taxon>
        <taxon>Campylobacterota</taxon>
        <taxon>Epsilonproteobacteria</taxon>
        <taxon>Campylobacterales</taxon>
        <taxon>Campylobacteraceae</taxon>
        <taxon>Campylobacter</taxon>
    </lineage>
</organism>
<feature type="domain" description="Oxidoreductase molybdopterin-binding" evidence="6">
    <location>
        <begin position="89"/>
        <end position="247"/>
    </location>
</feature>
<evidence type="ECO:0000256" key="1">
    <source>
        <dbReference type="ARBA" id="ARBA00022505"/>
    </source>
</evidence>
<comment type="cofactor">
    <cofactor evidence="5">
        <name>Mo-molybdopterin</name>
        <dbReference type="ChEBI" id="CHEBI:71302"/>
    </cofactor>
    <text evidence="5">Binds 1 Mo-molybdopterin (Mo-MPT) cofactor per subunit.</text>
</comment>
<dbReference type="Gene3D" id="3.90.420.10">
    <property type="entry name" value="Oxidoreductase, molybdopterin-binding domain"/>
    <property type="match status" value="1"/>
</dbReference>
<dbReference type="PANTHER" id="PTHR43032:SF3">
    <property type="entry name" value="PROTEIN-METHIONINE-SULFOXIDE REDUCTASE CATALYTIC SUBUNIT MSRP"/>
    <property type="match status" value="1"/>
</dbReference>
<gene>
    <name evidence="7" type="primary">yedY</name>
    <name evidence="5" type="synonym">msrP</name>
    <name evidence="7" type="ORF">CPIN18021_0611</name>
</gene>
<dbReference type="RefSeq" id="WP_078424376.1">
    <property type="nucleotide sequence ID" value="NZ_CP017258.1"/>
</dbReference>
<proteinExistence type="inferred from homology"/>
<dbReference type="GO" id="GO:0030091">
    <property type="term" value="P:protein repair"/>
    <property type="evidence" value="ECO:0007669"/>
    <property type="project" value="UniProtKB-UniRule"/>
</dbReference>
<dbReference type="InterPro" id="IPR036374">
    <property type="entry name" value="OxRdtase_Mopterin-bd_sf"/>
</dbReference>
<comment type="catalytic activity">
    <reaction evidence="5">
        <text>L-methionyl-[protein] + a quinone + H2O = L-methionyl-(S)-S-oxide-[protein] + a quinol</text>
        <dbReference type="Rhea" id="RHEA:51292"/>
        <dbReference type="Rhea" id="RHEA-COMP:12313"/>
        <dbReference type="Rhea" id="RHEA-COMP:12315"/>
        <dbReference type="ChEBI" id="CHEBI:15377"/>
        <dbReference type="ChEBI" id="CHEBI:16044"/>
        <dbReference type="ChEBI" id="CHEBI:24646"/>
        <dbReference type="ChEBI" id="CHEBI:44120"/>
        <dbReference type="ChEBI" id="CHEBI:132124"/>
    </reaction>
</comment>